<dbReference type="GO" id="GO:0004386">
    <property type="term" value="F:helicase activity"/>
    <property type="evidence" value="ECO:0007669"/>
    <property type="project" value="UniProtKB-KW"/>
</dbReference>
<dbReference type="InterPro" id="IPR038718">
    <property type="entry name" value="SNF2-like_sf"/>
</dbReference>
<dbReference type="Proteomes" id="UP000317835">
    <property type="component" value="Chromosome"/>
</dbReference>
<evidence type="ECO:0000313" key="3">
    <source>
        <dbReference type="EMBL" id="QDV36371.1"/>
    </source>
</evidence>
<gene>
    <name evidence="3" type="primary">rapA_2</name>
    <name evidence="3" type="ORF">ElP_42940</name>
</gene>
<dbReference type="Gene3D" id="3.40.50.300">
    <property type="entry name" value="P-loop containing nucleotide triphosphate hydrolases"/>
    <property type="match status" value="1"/>
</dbReference>
<dbReference type="PANTHER" id="PTHR10799">
    <property type="entry name" value="SNF2/RAD54 HELICASE FAMILY"/>
    <property type="match status" value="1"/>
</dbReference>
<dbReference type="KEGG" id="tpla:ElP_42940"/>
<accession>A0A518H6C2</accession>
<dbReference type="GO" id="GO:0016787">
    <property type="term" value="F:hydrolase activity"/>
    <property type="evidence" value="ECO:0007669"/>
    <property type="project" value="UniProtKB-KW"/>
</dbReference>
<feature type="compositionally biased region" description="Acidic residues" evidence="1">
    <location>
        <begin position="363"/>
        <end position="380"/>
    </location>
</feature>
<dbReference type="OrthoDB" id="9814088at2"/>
<feature type="domain" description="Helicase ATP-binding" evidence="2">
    <location>
        <begin position="48"/>
        <end position="215"/>
    </location>
</feature>
<dbReference type="SMART" id="SM00487">
    <property type="entry name" value="DEXDc"/>
    <property type="match status" value="1"/>
</dbReference>
<dbReference type="GO" id="GO:0005524">
    <property type="term" value="F:ATP binding"/>
    <property type="evidence" value="ECO:0007669"/>
    <property type="project" value="UniProtKB-KW"/>
</dbReference>
<dbReference type="RefSeq" id="WP_145272585.1">
    <property type="nucleotide sequence ID" value="NZ_CP036426.1"/>
</dbReference>
<reference evidence="3 4" key="1">
    <citation type="submission" date="2019-02" db="EMBL/GenBank/DDBJ databases">
        <title>Deep-cultivation of Planctomycetes and their phenomic and genomic characterization uncovers novel biology.</title>
        <authorList>
            <person name="Wiegand S."/>
            <person name="Jogler M."/>
            <person name="Boedeker C."/>
            <person name="Pinto D."/>
            <person name="Vollmers J."/>
            <person name="Rivas-Marin E."/>
            <person name="Kohn T."/>
            <person name="Peeters S.H."/>
            <person name="Heuer A."/>
            <person name="Rast P."/>
            <person name="Oberbeckmann S."/>
            <person name="Bunk B."/>
            <person name="Jeske O."/>
            <person name="Meyerdierks A."/>
            <person name="Storesund J.E."/>
            <person name="Kallscheuer N."/>
            <person name="Luecker S."/>
            <person name="Lage O.M."/>
            <person name="Pohl T."/>
            <person name="Merkel B.J."/>
            <person name="Hornburger P."/>
            <person name="Mueller R.-W."/>
            <person name="Bruemmer F."/>
            <person name="Labrenz M."/>
            <person name="Spormann A.M."/>
            <person name="Op den Camp H."/>
            <person name="Overmann J."/>
            <person name="Amann R."/>
            <person name="Jetten M.S.M."/>
            <person name="Mascher T."/>
            <person name="Medema M.H."/>
            <person name="Devos D.P."/>
            <person name="Kaster A.-K."/>
            <person name="Ovreas L."/>
            <person name="Rohde M."/>
            <person name="Galperin M.Y."/>
            <person name="Jogler C."/>
        </authorList>
    </citation>
    <scope>NUCLEOTIDE SEQUENCE [LARGE SCALE GENOMIC DNA]</scope>
    <source>
        <strain evidence="3 4">ElP</strain>
    </source>
</reference>
<evidence type="ECO:0000256" key="1">
    <source>
        <dbReference type="SAM" id="MobiDB-lite"/>
    </source>
</evidence>
<dbReference type="InterPro" id="IPR057342">
    <property type="entry name" value="DEXDc_RapA"/>
</dbReference>
<dbReference type="EMBL" id="CP036426">
    <property type="protein sequence ID" value="QDV36371.1"/>
    <property type="molecule type" value="Genomic_DNA"/>
</dbReference>
<dbReference type="EC" id="3.6.4.-" evidence="3"/>
<feature type="region of interest" description="Disordered" evidence="1">
    <location>
        <begin position="363"/>
        <end position="383"/>
    </location>
</feature>
<dbReference type="InterPro" id="IPR014001">
    <property type="entry name" value="Helicase_ATP-bd"/>
</dbReference>
<evidence type="ECO:0000259" key="2">
    <source>
        <dbReference type="PROSITE" id="PS51192"/>
    </source>
</evidence>
<dbReference type="PROSITE" id="PS51192">
    <property type="entry name" value="HELICASE_ATP_BIND_1"/>
    <property type="match status" value="1"/>
</dbReference>
<dbReference type="CDD" id="cd18011">
    <property type="entry name" value="DEXDc_RapA"/>
    <property type="match status" value="1"/>
</dbReference>
<organism evidence="3 4">
    <name type="scientific">Tautonia plasticadhaerens</name>
    <dbReference type="NCBI Taxonomy" id="2527974"/>
    <lineage>
        <taxon>Bacteria</taxon>
        <taxon>Pseudomonadati</taxon>
        <taxon>Planctomycetota</taxon>
        <taxon>Planctomycetia</taxon>
        <taxon>Isosphaerales</taxon>
        <taxon>Isosphaeraceae</taxon>
        <taxon>Tautonia</taxon>
    </lineage>
</organism>
<keyword evidence="4" id="KW-1185">Reference proteome</keyword>
<dbReference type="InterPro" id="IPR027417">
    <property type="entry name" value="P-loop_NTPase"/>
</dbReference>
<dbReference type="Gene3D" id="3.40.50.10810">
    <property type="entry name" value="Tandem AAA-ATPase domain"/>
    <property type="match status" value="1"/>
</dbReference>
<dbReference type="AlphaFoldDB" id="A0A518H6C2"/>
<sequence>MPTEYQSQYFAHQLTKRLASDNAEKLSQSLLNATVDLNPHQVDAALFAFRSPFSNGAVLADEVGLGKTIEAGLIISQLWAERRRRIACIVPASLRKKWNRELLEKFFIDSVILETRSFNAHRKHQGGNPFDQPDRVVVCSYEFARSKVNDLKQVPWDLITLDEAHRLRNVYKKSNRIARTIRDAVLSRPKVLLTATPLQNSLMELYGLISFVDPHLFGDEKSFKSRFATKAEKVTPDQIEELRTRLRPVCQRTLRRQVSEYVPYTNRISITQDFTQTDEEVRLYEQVSTYLQKPELMALPSGQRQLITLILRKILASSSFAITATLGKLIDRLETLQAEAGEDGVGSVVDDVEHADELEEEWHEALDDGDDEGDPDEDDPEDRREAIREEIEELRSYRALAQSISRNAKGDALLFALERGFEQAGKNGAPRKALIFTESRRTQDYLKDLLERSGYAGRIVTFNGTNTDPESKRIYADWLERHRGEDCVTGSASADMRSALVDRFRDEATIMIATESAAEGVNLQFCCLSRISGSPAIPSE</sequence>
<protein>
    <submittedName>
        <fullName evidence="3">RNA polymerase-associated protein RapA</fullName>
        <ecNumber evidence="3">3.6.4.-</ecNumber>
    </submittedName>
</protein>
<proteinExistence type="predicted"/>
<name>A0A518H6C2_9BACT</name>
<dbReference type="SUPFAM" id="SSF52540">
    <property type="entry name" value="P-loop containing nucleoside triphosphate hydrolases"/>
    <property type="match status" value="2"/>
</dbReference>
<keyword evidence="3" id="KW-0378">Hydrolase</keyword>
<dbReference type="Pfam" id="PF00176">
    <property type="entry name" value="SNF2-rel_dom"/>
    <property type="match status" value="1"/>
</dbReference>
<dbReference type="InterPro" id="IPR000330">
    <property type="entry name" value="SNF2_N"/>
</dbReference>
<evidence type="ECO:0000313" key="4">
    <source>
        <dbReference type="Proteomes" id="UP000317835"/>
    </source>
</evidence>